<evidence type="ECO:0000313" key="3">
    <source>
        <dbReference type="EMBL" id="TRM64252.1"/>
    </source>
</evidence>
<sequence length="639" mass="74252">MQRKSSRRSTVAKSKSEGAAPSSSTSTTSNRGTEASSSRSQPPKKRQKISGNQAEAAEQPAESCSARGSKCGRKKRKTMLPEMPLDILYEIFSHCEPRELLQLSRTTKAVRATLLSREAAGVWRSSLFAVGLGPQYMMEEVSEPQLAHILYDRFCFYCLCKNATTVVWMALARCCKKCLSKHFPDNKDVLSRYDLSKHESGRLTDIIPHLTVTKVPEAMWPDDEVIYYSLEHLKRYDEEYETVYSDEKALEAWWEEKEQCLDRWIEDREWVKEWFEIEIAVREDFRTTMRIERQVTIVRKLISLGWAPEIQHMGLEMLLAHRQLRKSEYFSEFDWPKIQDEMISLMKVQRKQRLAKKKEAAMAKRYDKVRKVYDSFLQSHCVTFKAVPRFEDIAGRDEIRDLIHERPLSTPLHSADIRQALIDSHPARHQEWLGECDTALVNLMRDALGPAASRTDLRLATTYFSARLYSGDPRNLLSYPQVLDTHRVTRQVASYGTSPRLDPWSSRYLTFDKKIYERARELVALVGKDPDTATADEMDVMDPWFERKAGVEDEERRAMRWREALYSTRNRVSHLVLLDEEDTAVAREALLRSEWKPDLSECRFAKCKHCNKVWCRQPSGNLHIYMHLKAQFVIVSSLT</sequence>
<comment type="caution">
    <text evidence="3">The sequence shown here is derived from an EMBL/GenBank/DDBJ whole genome shotgun (WGS) entry which is preliminary data.</text>
</comment>
<evidence type="ECO:0000256" key="1">
    <source>
        <dbReference type="SAM" id="MobiDB-lite"/>
    </source>
</evidence>
<organism evidence="3 4">
    <name type="scientific">Schizophyllum amplum</name>
    <dbReference type="NCBI Taxonomy" id="97359"/>
    <lineage>
        <taxon>Eukaryota</taxon>
        <taxon>Fungi</taxon>
        <taxon>Dikarya</taxon>
        <taxon>Basidiomycota</taxon>
        <taxon>Agaricomycotina</taxon>
        <taxon>Agaricomycetes</taxon>
        <taxon>Agaricomycetidae</taxon>
        <taxon>Agaricales</taxon>
        <taxon>Schizophyllaceae</taxon>
        <taxon>Schizophyllum</taxon>
    </lineage>
</organism>
<evidence type="ECO:0000313" key="4">
    <source>
        <dbReference type="Proteomes" id="UP000320762"/>
    </source>
</evidence>
<dbReference type="PROSITE" id="PS50181">
    <property type="entry name" value="FBOX"/>
    <property type="match status" value="1"/>
</dbReference>
<dbReference type="Proteomes" id="UP000320762">
    <property type="component" value="Unassembled WGS sequence"/>
</dbReference>
<protein>
    <recommendedName>
        <fullName evidence="2">F-box domain-containing protein</fullName>
    </recommendedName>
</protein>
<proteinExistence type="predicted"/>
<dbReference type="InterPro" id="IPR001810">
    <property type="entry name" value="F-box_dom"/>
</dbReference>
<name>A0A550CHH6_9AGAR</name>
<dbReference type="InterPro" id="IPR036047">
    <property type="entry name" value="F-box-like_dom_sf"/>
</dbReference>
<evidence type="ECO:0000259" key="2">
    <source>
        <dbReference type="PROSITE" id="PS50181"/>
    </source>
</evidence>
<feature type="compositionally biased region" description="Polar residues" evidence="1">
    <location>
        <begin position="30"/>
        <end position="41"/>
    </location>
</feature>
<dbReference type="EMBL" id="VDMD01000007">
    <property type="protein sequence ID" value="TRM64252.1"/>
    <property type="molecule type" value="Genomic_DNA"/>
</dbReference>
<dbReference type="OrthoDB" id="2322499at2759"/>
<gene>
    <name evidence="3" type="ORF">BD626DRAFT_249702</name>
</gene>
<reference evidence="3 4" key="1">
    <citation type="journal article" date="2019" name="New Phytol.">
        <title>Comparative genomics reveals unique wood-decay strategies and fruiting body development in the Schizophyllaceae.</title>
        <authorList>
            <person name="Almasi E."/>
            <person name="Sahu N."/>
            <person name="Krizsan K."/>
            <person name="Balint B."/>
            <person name="Kovacs G.M."/>
            <person name="Kiss B."/>
            <person name="Cseklye J."/>
            <person name="Drula E."/>
            <person name="Henrissat B."/>
            <person name="Nagy I."/>
            <person name="Chovatia M."/>
            <person name="Adam C."/>
            <person name="LaButti K."/>
            <person name="Lipzen A."/>
            <person name="Riley R."/>
            <person name="Grigoriev I.V."/>
            <person name="Nagy L.G."/>
        </authorList>
    </citation>
    <scope>NUCLEOTIDE SEQUENCE [LARGE SCALE GENOMIC DNA]</scope>
    <source>
        <strain evidence="3 4">NL-1724</strain>
    </source>
</reference>
<feature type="domain" description="F-box" evidence="2">
    <location>
        <begin position="77"/>
        <end position="126"/>
    </location>
</feature>
<feature type="region of interest" description="Disordered" evidence="1">
    <location>
        <begin position="1"/>
        <end position="75"/>
    </location>
</feature>
<accession>A0A550CHH6</accession>
<dbReference type="SUPFAM" id="SSF81383">
    <property type="entry name" value="F-box domain"/>
    <property type="match status" value="1"/>
</dbReference>
<dbReference type="AlphaFoldDB" id="A0A550CHH6"/>
<keyword evidence="4" id="KW-1185">Reference proteome</keyword>
<dbReference type="Pfam" id="PF00646">
    <property type="entry name" value="F-box"/>
    <property type="match status" value="1"/>
</dbReference>